<evidence type="ECO:0000256" key="9">
    <source>
        <dbReference type="ARBA" id="ARBA00023163"/>
    </source>
</evidence>
<dbReference type="PANTHER" id="PTHR11447:SF16">
    <property type="entry name" value="P53 PROTEIN LONG FORM VARIANT 1"/>
    <property type="match status" value="1"/>
</dbReference>
<comment type="similarity">
    <text evidence="2">Belongs to the p53 family.</text>
</comment>
<evidence type="ECO:0000256" key="11">
    <source>
        <dbReference type="PIRSR" id="PIRSR602117-1"/>
    </source>
</evidence>
<dbReference type="CDD" id="cd08367">
    <property type="entry name" value="P53"/>
    <property type="match status" value="1"/>
</dbReference>
<dbReference type="STRING" id="597456.A0A0L7RJB6"/>
<evidence type="ECO:0000256" key="1">
    <source>
        <dbReference type="ARBA" id="ARBA00004123"/>
    </source>
</evidence>
<organism evidence="15 16">
    <name type="scientific">Habropoda laboriosa</name>
    <dbReference type="NCBI Taxonomy" id="597456"/>
    <lineage>
        <taxon>Eukaryota</taxon>
        <taxon>Metazoa</taxon>
        <taxon>Ecdysozoa</taxon>
        <taxon>Arthropoda</taxon>
        <taxon>Hexapoda</taxon>
        <taxon>Insecta</taxon>
        <taxon>Pterygota</taxon>
        <taxon>Neoptera</taxon>
        <taxon>Endopterygota</taxon>
        <taxon>Hymenoptera</taxon>
        <taxon>Apocrita</taxon>
        <taxon>Aculeata</taxon>
        <taxon>Apoidea</taxon>
        <taxon>Anthophila</taxon>
        <taxon>Apidae</taxon>
        <taxon>Habropoda</taxon>
    </lineage>
</organism>
<evidence type="ECO:0000256" key="8">
    <source>
        <dbReference type="ARBA" id="ARBA00023159"/>
    </source>
</evidence>
<dbReference type="Gene3D" id="2.60.40.720">
    <property type="match status" value="1"/>
</dbReference>
<protein>
    <submittedName>
        <fullName evidence="15">Cellular tumor antigen p53</fullName>
    </submittedName>
</protein>
<dbReference type="Proteomes" id="UP000053825">
    <property type="component" value="Unassembled WGS sequence"/>
</dbReference>
<keyword evidence="8" id="KW-0010">Activator</keyword>
<dbReference type="SUPFAM" id="SSF49417">
    <property type="entry name" value="p53-like transcription factors"/>
    <property type="match status" value="1"/>
</dbReference>
<evidence type="ECO:0000256" key="10">
    <source>
        <dbReference type="ARBA" id="ARBA00023242"/>
    </source>
</evidence>
<proteinExistence type="inferred from homology"/>
<evidence type="ECO:0000256" key="3">
    <source>
        <dbReference type="ARBA" id="ARBA00022703"/>
    </source>
</evidence>
<evidence type="ECO:0000256" key="6">
    <source>
        <dbReference type="ARBA" id="ARBA00023015"/>
    </source>
</evidence>
<dbReference type="InterPro" id="IPR002117">
    <property type="entry name" value="p53_tumour_suppressor"/>
</dbReference>
<accession>A0A0L7RJB6</accession>
<dbReference type="InterPro" id="IPR008967">
    <property type="entry name" value="p53-like_TF_DNA-bd_sf"/>
</dbReference>
<dbReference type="OrthoDB" id="5915660at2759"/>
<dbReference type="GO" id="GO:0000981">
    <property type="term" value="F:DNA-binding transcription factor activity, RNA polymerase II-specific"/>
    <property type="evidence" value="ECO:0007669"/>
    <property type="project" value="TreeGrafter"/>
</dbReference>
<comment type="subcellular location">
    <subcellularLocation>
        <location evidence="1">Nucleus</location>
    </subcellularLocation>
</comment>
<dbReference type="InterPro" id="IPR012346">
    <property type="entry name" value="p53/RUNT-type_TF_DNA-bd_sf"/>
</dbReference>
<evidence type="ECO:0000256" key="13">
    <source>
        <dbReference type="PIRSR" id="PIRSR602117-3"/>
    </source>
</evidence>
<evidence type="ECO:0000256" key="12">
    <source>
        <dbReference type="PIRSR" id="PIRSR602117-2"/>
    </source>
</evidence>
<dbReference type="GO" id="GO:0046872">
    <property type="term" value="F:metal ion binding"/>
    <property type="evidence" value="ECO:0007669"/>
    <property type="project" value="UniProtKB-KW"/>
</dbReference>
<dbReference type="GO" id="GO:0005634">
    <property type="term" value="C:nucleus"/>
    <property type="evidence" value="ECO:0007669"/>
    <property type="project" value="UniProtKB-SubCell"/>
</dbReference>
<evidence type="ECO:0000256" key="7">
    <source>
        <dbReference type="ARBA" id="ARBA00023125"/>
    </source>
</evidence>
<dbReference type="GO" id="GO:0006915">
    <property type="term" value="P:apoptotic process"/>
    <property type="evidence" value="ECO:0007669"/>
    <property type="project" value="UniProtKB-KW"/>
</dbReference>
<keyword evidence="5 11" id="KW-0862">Zinc</keyword>
<evidence type="ECO:0000256" key="5">
    <source>
        <dbReference type="ARBA" id="ARBA00022833"/>
    </source>
</evidence>
<dbReference type="Pfam" id="PF00870">
    <property type="entry name" value="P53"/>
    <property type="match status" value="1"/>
</dbReference>
<feature type="binding site" evidence="11">
    <location>
        <position position="161"/>
    </location>
    <ligand>
        <name>Zn(2+)</name>
        <dbReference type="ChEBI" id="CHEBI:29105"/>
    </ligand>
</feature>
<dbReference type="PRINTS" id="PR00386">
    <property type="entry name" value="P53SUPPRESSR"/>
</dbReference>
<feature type="domain" description="p53 DNA-binding" evidence="14">
    <location>
        <begin position="85"/>
        <end position="271"/>
    </location>
</feature>
<feature type="binding site" evidence="11">
    <location>
        <position position="225"/>
    </location>
    <ligand>
        <name>Zn(2+)</name>
        <dbReference type="ChEBI" id="CHEBI:29105"/>
    </ligand>
</feature>
<feature type="binding site" evidence="11">
    <location>
        <position position="158"/>
    </location>
    <ligand>
        <name>Zn(2+)</name>
        <dbReference type="ChEBI" id="CHEBI:29105"/>
    </ligand>
</feature>
<dbReference type="InterPro" id="IPR011615">
    <property type="entry name" value="p53_DNA-bd"/>
</dbReference>
<dbReference type="EMBL" id="KQ414581">
    <property type="protein sequence ID" value="KOC70960.1"/>
    <property type="molecule type" value="Genomic_DNA"/>
</dbReference>
<keyword evidence="4 11" id="KW-0479">Metal-binding</keyword>
<evidence type="ECO:0000256" key="4">
    <source>
        <dbReference type="ARBA" id="ARBA00022723"/>
    </source>
</evidence>
<keyword evidence="7" id="KW-0238">DNA-binding</keyword>
<evidence type="ECO:0000256" key="2">
    <source>
        <dbReference type="ARBA" id="ARBA00006167"/>
    </source>
</evidence>
<keyword evidence="10" id="KW-0539">Nucleus</keyword>
<reference evidence="15 16" key="1">
    <citation type="submission" date="2015-07" db="EMBL/GenBank/DDBJ databases">
        <title>The genome of Habropoda laboriosa.</title>
        <authorList>
            <person name="Pan H."/>
            <person name="Kapheim K."/>
        </authorList>
    </citation>
    <scope>NUCLEOTIDE SEQUENCE [LARGE SCALE GENOMIC DNA]</scope>
    <source>
        <strain evidence="15">0110345459</strain>
    </source>
</reference>
<keyword evidence="3" id="KW-0053">Apoptosis</keyword>
<comment type="cofactor">
    <cofactor evidence="11">
        <name>Zn(2+)</name>
        <dbReference type="ChEBI" id="CHEBI:29105"/>
    </cofactor>
    <text evidence="11">Binds 1 zinc ion per subunit.</text>
</comment>
<evidence type="ECO:0000313" key="16">
    <source>
        <dbReference type="Proteomes" id="UP000053825"/>
    </source>
</evidence>
<dbReference type="GO" id="GO:0000978">
    <property type="term" value="F:RNA polymerase II cis-regulatory region sequence-specific DNA binding"/>
    <property type="evidence" value="ECO:0007669"/>
    <property type="project" value="TreeGrafter"/>
</dbReference>
<sequence>MTSANGFSDSQESDLVNEEDMKVLEKSIGCIPSYWIQNIIDDKIEENYDLEQQYLEENKPIKDEDEEQYYREIDSTPLPSRIPVKEEFPGRHNFQVSLGNQDSSKHWIYSQILKKVFINMEETLPLRLKWDPPEGGLLLRTAMVFSLDQYAGDPVRRCHNHTAPNNSSNRDVNLRVIKHVVRCTDSTSMYEERNEHLSVVTPLHRPQPGSQYVPVCFKFLCKNSCPSGMNRRPTELIFTLENSEKTVLGRRRLSVRVCSCPKRDKKKEEAEVLKTQSNVKKIKLNVPVGKKMMPSCDTHVFSVQLNVVGKENYLSVLKYAYDIMAGQAARTGQFEFFKPYMDDILRKTP</sequence>
<gene>
    <name evidence="15" type="ORF">WH47_04946</name>
</gene>
<keyword evidence="16" id="KW-1185">Reference proteome</keyword>
<feature type="cross-link" description="Glycyl lysine isopeptide (Lys-Gly) (interchain with G-Cter in ubiquitin)" evidence="13">
    <location>
        <position position="274"/>
    </location>
</feature>
<name>A0A0L7RJB6_9HYME</name>
<keyword evidence="6" id="KW-0805">Transcription regulation</keyword>
<feature type="binding site" evidence="11">
    <location>
        <position position="221"/>
    </location>
    <ligand>
        <name>Zn(2+)</name>
        <dbReference type="ChEBI" id="CHEBI:29105"/>
    </ligand>
</feature>
<dbReference type="AlphaFoldDB" id="A0A0L7RJB6"/>
<evidence type="ECO:0000259" key="14">
    <source>
        <dbReference type="Pfam" id="PF00870"/>
    </source>
</evidence>
<evidence type="ECO:0000313" key="15">
    <source>
        <dbReference type="EMBL" id="KOC70960.1"/>
    </source>
</evidence>
<feature type="site" description="Interaction with DNA" evidence="12">
    <location>
        <position position="105"/>
    </location>
</feature>
<dbReference type="PANTHER" id="PTHR11447">
    <property type="entry name" value="CELLULAR TUMOR ANTIGEN P53"/>
    <property type="match status" value="1"/>
</dbReference>
<keyword evidence="9" id="KW-0804">Transcription</keyword>